<dbReference type="AlphaFoldDB" id="A0A7W2F899"/>
<dbReference type="RefSeq" id="WP_182152808.1">
    <property type="nucleotide sequence ID" value="NZ_JACEZU010000003.1"/>
</dbReference>
<gene>
    <name evidence="2" type="ORF">H3H39_07845</name>
</gene>
<dbReference type="Proteomes" id="UP000573499">
    <property type="component" value="Unassembled WGS sequence"/>
</dbReference>
<proteinExistence type="predicted"/>
<comment type="caution">
    <text evidence="2">The sequence shown here is derived from an EMBL/GenBank/DDBJ whole genome shotgun (WGS) entry which is preliminary data.</text>
</comment>
<reference evidence="2 3" key="1">
    <citation type="submission" date="2020-07" db="EMBL/GenBank/DDBJ databases">
        <title>Novel species isolated from subtropical streams in China.</title>
        <authorList>
            <person name="Lu H."/>
        </authorList>
    </citation>
    <scope>NUCLEOTIDE SEQUENCE [LARGE SCALE GENOMIC DNA]</scope>
    <source>
        <strain evidence="2 3">LX47W</strain>
    </source>
</reference>
<organism evidence="2 3">
    <name type="scientific">Rugamonas apoptosis</name>
    <dbReference type="NCBI Taxonomy" id="2758570"/>
    <lineage>
        <taxon>Bacteria</taxon>
        <taxon>Pseudomonadati</taxon>
        <taxon>Pseudomonadota</taxon>
        <taxon>Betaproteobacteria</taxon>
        <taxon>Burkholderiales</taxon>
        <taxon>Oxalobacteraceae</taxon>
        <taxon>Telluria group</taxon>
        <taxon>Rugamonas</taxon>
    </lineage>
</organism>
<evidence type="ECO:0000313" key="3">
    <source>
        <dbReference type="Proteomes" id="UP000573499"/>
    </source>
</evidence>
<sequence>MPTNRKRTVRGRRGPPIDPDQWAYLTDQEPKNKFVRLIRRDKMWLDLWTQHKDAILAEWVTKHPGTRPSFWWKYDAPCELFPNEDDPDGEPWPAPCPRLQVGGSPVEPEPFYCASNFGIPASNLDDDDPALLADPPVWESQAAYLKRHGLLFPGEAKLLKPQAEPANRARRPATKRS</sequence>
<evidence type="ECO:0000256" key="1">
    <source>
        <dbReference type="SAM" id="MobiDB-lite"/>
    </source>
</evidence>
<protein>
    <submittedName>
        <fullName evidence="2">Uncharacterized protein</fullName>
    </submittedName>
</protein>
<feature type="compositionally biased region" description="Basic residues" evidence="1">
    <location>
        <begin position="1"/>
        <end position="13"/>
    </location>
</feature>
<evidence type="ECO:0000313" key="2">
    <source>
        <dbReference type="EMBL" id="MBA5686966.1"/>
    </source>
</evidence>
<dbReference type="EMBL" id="JACEZU010000003">
    <property type="protein sequence ID" value="MBA5686966.1"/>
    <property type="molecule type" value="Genomic_DNA"/>
</dbReference>
<feature type="region of interest" description="Disordered" evidence="1">
    <location>
        <begin position="1"/>
        <end position="23"/>
    </location>
</feature>
<keyword evidence="3" id="KW-1185">Reference proteome</keyword>
<accession>A0A7W2F899</accession>
<name>A0A7W2F899_9BURK</name>